<dbReference type="GO" id="GO:0000122">
    <property type="term" value="P:negative regulation of transcription by RNA polymerase II"/>
    <property type="evidence" value="ECO:0007669"/>
    <property type="project" value="TreeGrafter"/>
</dbReference>
<evidence type="ECO:0000313" key="4">
    <source>
        <dbReference type="EMBL" id="RWS28999.1"/>
    </source>
</evidence>
<dbReference type="CDD" id="cd23159">
    <property type="entry name" value="Prefoldin_URI1"/>
    <property type="match status" value="1"/>
</dbReference>
<dbReference type="GO" id="GO:0019212">
    <property type="term" value="F:phosphatase inhibitor activity"/>
    <property type="evidence" value="ECO:0007669"/>
    <property type="project" value="TreeGrafter"/>
</dbReference>
<dbReference type="InterPro" id="IPR009053">
    <property type="entry name" value="Prefoldin"/>
</dbReference>
<comment type="similarity">
    <text evidence="3">Belongs to the RNA polymerase II subunit 5-mediating protein family.</text>
</comment>
<protein>
    <submittedName>
        <fullName evidence="4">Unconventional prefoldin RPB5 interactor 1-like protein</fullName>
    </submittedName>
</protein>
<dbReference type="Proteomes" id="UP000288716">
    <property type="component" value="Unassembled WGS sequence"/>
</dbReference>
<dbReference type="GO" id="GO:0003714">
    <property type="term" value="F:transcription corepressor activity"/>
    <property type="evidence" value="ECO:0007669"/>
    <property type="project" value="TreeGrafter"/>
</dbReference>
<dbReference type="InterPro" id="IPR052255">
    <property type="entry name" value="RNA_pol_II_subunit5-mediator"/>
</dbReference>
<dbReference type="AlphaFoldDB" id="A0A443SN92"/>
<dbReference type="PANTHER" id="PTHR15111:SF0">
    <property type="entry name" value="UNCONVENTIONAL PREFOLDIN RPB5 INTERACTOR 1"/>
    <property type="match status" value="1"/>
</dbReference>
<keyword evidence="2" id="KW-0539">Nucleus</keyword>
<feature type="non-terminal residue" evidence="4">
    <location>
        <position position="188"/>
    </location>
</feature>
<name>A0A443SN92_9ACAR</name>
<evidence type="ECO:0000256" key="2">
    <source>
        <dbReference type="ARBA" id="ARBA00023242"/>
    </source>
</evidence>
<reference evidence="4 5" key="1">
    <citation type="journal article" date="2018" name="Gigascience">
        <title>Genomes of trombidid mites reveal novel predicted allergens and laterally-transferred genes associated with secondary metabolism.</title>
        <authorList>
            <person name="Dong X."/>
            <person name="Chaisiri K."/>
            <person name="Xia D."/>
            <person name="Armstrong S.D."/>
            <person name="Fang Y."/>
            <person name="Donnelly M.J."/>
            <person name="Kadowaki T."/>
            <person name="McGarry J.W."/>
            <person name="Darby A.C."/>
            <person name="Makepeace B.L."/>
        </authorList>
    </citation>
    <scope>NUCLEOTIDE SEQUENCE [LARGE SCALE GENOMIC DNA]</scope>
    <source>
        <strain evidence="4">UoL-UT</strain>
    </source>
</reference>
<dbReference type="EMBL" id="NCKV01001112">
    <property type="protein sequence ID" value="RWS28999.1"/>
    <property type="molecule type" value="Genomic_DNA"/>
</dbReference>
<gene>
    <name evidence="4" type="ORF">B4U80_03557</name>
</gene>
<dbReference type="SUPFAM" id="SSF46579">
    <property type="entry name" value="Prefoldin"/>
    <property type="match status" value="1"/>
</dbReference>
<dbReference type="GO" id="GO:0005634">
    <property type="term" value="C:nucleus"/>
    <property type="evidence" value="ECO:0007669"/>
    <property type="project" value="UniProtKB-SubCell"/>
</dbReference>
<comment type="caution">
    <text evidence="4">The sequence shown here is derived from an EMBL/GenBank/DDBJ whole genome shotgun (WGS) entry which is preliminary data.</text>
</comment>
<evidence type="ECO:0000256" key="1">
    <source>
        <dbReference type="ARBA" id="ARBA00004123"/>
    </source>
</evidence>
<keyword evidence="5" id="KW-1185">Reference proteome</keyword>
<evidence type="ECO:0000313" key="5">
    <source>
        <dbReference type="Proteomes" id="UP000288716"/>
    </source>
</evidence>
<dbReference type="Pfam" id="PF02996">
    <property type="entry name" value="Prefoldin"/>
    <property type="match status" value="1"/>
</dbReference>
<proteinExistence type="inferred from homology"/>
<dbReference type="VEuPathDB" id="VectorBase:LDEU003040"/>
<evidence type="ECO:0000256" key="3">
    <source>
        <dbReference type="ARBA" id="ARBA00038295"/>
    </source>
</evidence>
<comment type="subcellular location">
    <subcellularLocation>
        <location evidence="1">Nucleus</location>
    </subcellularLocation>
</comment>
<organism evidence="4 5">
    <name type="scientific">Leptotrombidium deliense</name>
    <dbReference type="NCBI Taxonomy" id="299467"/>
    <lineage>
        <taxon>Eukaryota</taxon>
        <taxon>Metazoa</taxon>
        <taxon>Ecdysozoa</taxon>
        <taxon>Arthropoda</taxon>
        <taxon>Chelicerata</taxon>
        <taxon>Arachnida</taxon>
        <taxon>Acari</taxon>
        <taxon>Acariformes</taxon>
        <taxon>Trombidiformes</taxon>
        <taxon>Prostigmata</taxon>
        <taxon>Anystina</taxon>
        <taxon>Parasitengona</taxon>
        <taxon>Trombiculoidea</taxon>
        <taxon>Trombiculidae</taxon>
        <taxon>Leptotrombidium</taxon>
    </lineage>
</organism>
<accession>A0A443SN92</accession>
<dbReference type="STRING" id="299467.A0A443SN92"/>
<dbReference type="PANTHER" id="PTHR15111">
    <property type="entry name" value="RNA POLYMERASE II SUBUNIT 5-MEDIATING PROTEIN NNX3"/>
    <property type="match status" value="1"/>
</dbReference>
<sequence>MSEEVAGNQLCVLRQRQKTSLQLCEEKIKQWTNFCSEYSALNERLQTITDNTRHSVIIPIVQSNSRRPPIALVSAYLHHTNEILVLLGDNWFVERSAKEASSIVQRRLKECKVAIDKLKEEKKQIESWMSFTNELMEEKSDFVEIIEEFDENEELKWKEKHRQNVKRYNKQQAELRKTNKLGAISTQN</sequence>
<dbReference type="GO" id="GO:0003682">
    <property type="term" value="F:chromatin binding"/>
    <property type="evidence" value="ECO:0007669"/>
    <property type="project" value="TreeGrafter"/>
</dbReference>
<dbReference type="InterPro" id="IPR004127">
    <property type="entry name" value="Prefoldin_subunit_alpha"/>
</dbReference>
<dbReference type="Gene3D" id="1.10.287.370">
    <property type="match status" value="1"/>
</dbReference>
<dbReference type="OrthoDB" id="21413at2759"/>